<evidence type="ECO:0000313" key="2">
    <source>
        <dbReference type="Proteomes" id="UP000056453"/>
    </source>
</evidence>
<accession>A0AAW3MY63</accession>
<organism evidence="1 2">
    <name type="scientific">Burkholderia ubonensis</name>
    <dbReference type="NCBI Taxonomy" id="101571"/>
    <lineage>
        <taxon>Bacteria</taxon>
        <taxon>Pseudomonadati</taxon>
        <taxon>Pseudomonadota</taxon>
        <taxon>Betaproteobacteria</taxon>
        <taxon>Burkholderiales</taxon>
        <taxon>Burkholderiaceae</taxon>
        <taxon>Burkholderia</taxon>
        <taxon>Burkholderia cepacia complex</taxon>
    </lineage>
</organism>
<dbReference type="AlphaFoldDB" id="A0AAW3MY63"/>
<gene>
    <name evidence="1" type="ORF">WJ96_06975</name>
</gene>
<evidence type="ECO:0000313" key="1">
    <source>
        <dbReference type="EMBL" id="KVP98258.1"/>
    </source>
</evidence>
<comment type="caution">
    <text evidence="1">The sequence shown here is derived from an EMBL/GenBank/DDBJ whole genome shotgun (WGS) entry which is preliminary data.</text>
</comment>
<dbReference type="Proteomes" id="UP000056453">
    <property type="component" value="Unassembled WGS sequence"/>
</dbReference>
<protein>
    <submittedName>
        <fullName evidence="1">Uncharacterized protein</fullName>
    </submittedName>
</protein>
<dbReference type="RefSeq" id="WP_059925416.1">
    <property type="nucleotide sequence ID" value="NZ_LPBG01000047.1"/>
</dbReference>
<keyword evidence="2" id="KW-1185">Reference proteome</keyword>
<reference evidence="1 2" key="1">
    <citation type="submission" date="2015-11" db="EMBL/GenBank/DDBJ databases">
        <title>Expanding the genomic diversity of Burkholderia species for the development of highly accurate diagnostics.</title>
        <authorList>
            <person name="Sahl J."/>
            <person name="Keim P."/>
            <person name="Wagner D."/>
        </authorList>
    </citation>
    <scope>NUCLEOTIDE SEQUENCE [LARGE SCALE GENOMIC DNA]</scope>
    <source>
        <strain evidence="1 2">MSMB1808WGS</strain>
    </source>
</reference>
<sequence>MNETQLNTRAARLMARHKQMGFTKEGKPMVIDQAFELVAAEEGHRNQHALRATMADPKAVEAAEAAGRKQWHDACHRMGWNEESQIVHLEGFLAQKGLMVEFGAYVQAAAKEEHAFGSDEPSEVAVKALQTVGYTVQYSDFKQPYWEFDDEASSDFPSDEEAWADAWHDAQHRVVARTSIDRGIWDAMTEEARIALVVKTLSKSPEVMDNR</sequence>
<proteinExistence type="predicted"/>
<name>A0AAW3MY63_9BURK</name>
<dbReference type="EMBL" id="LPBJ01000047">
    <property type="protein sequence ID" value="KVP98258.1"/>
    <property type="molecule type" value="Genomic_DNA"/>
</dbReference>